<reference evidence="1" key="1">
    <citation type="submission" date="2025-08" db="UniProtKB">
        <authorList>
            <consortium name="Ensembl"/>
        </authorList>
    </citation>
    <scope>IDENTIFICATION</scope>
</reference>
<dbReference type="InterPro" id="IPR013083">
    <property type="entry name" value="Znf_RING/FYVE/PHD"/>
</dbReference>
<dbReference type="Proteomes" id="UP000694560">
    <property type="component" value="Unplaced"/>
</dbReference>
<evidence type="ECO:0000313" key="1">
    <source>
        <dbReference type="Ensembl" id="ENSMCSP00000017168.1"/>
    </source>
</evidence>
<dbReference type="Gene3D" id="3.30.40.10">
    <property type="entry name" value="Zinc/RING finger domain, C3HC4 (zinc finger)"/>
    <property type="match status" value="1"/>
</dbReference>
<evidence type="ECO:0000313" key="2">
    <source>
        <dbReference type="Proteomes" id="UP000694560"/>
    </source>
</evidence>
<organism evidence="1 2">
    <name type="scientific">Malurus cyaneus samueli</name>
    <dbReference type="NCBI Taxonomy" id="2593467"/>
    <lineage>
        <taxon>Eukaryota</taxon>
        <taxon>Metazoa</taxon>
        <taxon>Chordata</taxon>
        <taxon>Craniata</taxon>
        <taxon>Vertebrata</taxon>
        <taxon>Euteleostomi</taxon>
        <taxon>Archelosauria</taxon>
        <taxon>Archosauria</taxon>
        <taxon>Dinosauria</taxon>
        <taxon>Saurischia</taxon>
        <taxon>Theropoda</taxon>
        <taxon>Coelurosauria</taxon>
        <taxon>Aves</taxon>
        <taxon>Neognathae</taxon>
        <taxon>Neoaves</taxon>
        <taxon>Telluraves</taxon>
        <taxon>Australaves</taxon>
        <taxon>Passeriformes</taxon>
        <taxon>Meliphagoidea</taxon>
        <taxon>Maluridae</taxon>
        <taxon>Malurus</taxon>
    </lineage>
</organism>
<name>A0A8C5U5M3_9PASS</name>
<sequence>AYLKEIRVESWKRVAVLTCPICLSLYQDPVSLRCGHNFCRGLLNLGFCCPGGWWNPHPHPWRCPGKD</sequence>
<keyword evidence="2" id="KW-1185">Reference proteome</keyword>
<protein>
    <recommendedName>
        <fullName evidence="3">RING-type domain-containing protein</fullName>
    </recommendedName>
</protein>
<accession>A0A8C5U5M3</accession>
<dbReference type="SUPFAM" id="SSF57850">
    <property type="entry name" value="RING/U-box"/>
    <property type="match status" value="1"/>
</dbReference>
<proteinExistence type="predicted"/>
<dbReference type="Ensembl" id="ENSMCST00000017602.1">
    <property type="protein sequence ID" value="ENSMCSP00000017168.1"/>
    <property type="gene ID" value="ENSMCSG00000012074.1"/>
</dbReference>
<evidence type="ECO:0008006" key="3">
    <source>
        <dbReference type="Google" id="ProtNLM"/>
    </source>
</evidence>
<dbReference type="AlphaFoldDB" id="A0A8C5U5M3"/>
<reference evidence="1" key="2">
    <citation type="submission" date="2025-09" db="UniProtKB">
        <authorList>
            <consortium name="Ensembl"/>
        </authorList>
    </citation>
    <scope>IDENTIFICATION</scope>
</reference>
<dbReference type="OrthoDB" id="9049620at2759"/>
<dbReference type="Pfam" id="PF15227">
    <property type="entry name" value="zf-C3HC4_4"/>
    <property type="match status" value="1"/>
</dbReference>